<sequence length="119" mass="13195">MNEAPNQLFLVAEVEGTLVGNLTFRGGARARTQHAGEFGVSVLKDFWGYGIGRALIESLLGWAKDSAVVRKINLRVRSDNASAIHLYKKLGFKEEGVFTREFLIDGVFYDCILMGIDID</sequence>
<protein>
    <submittedName>
        <fullName evidence="2">GNAT family N-acetyltransferase</fullName>
    </submittedName>
</protein>
<organism evidence="2 3">
    <name type="scientific">Brevibacillus choshinensis</name>
    <dbReference type="NCBI Taxonomy" id="54911"/>
    <lineage>
        <taxon>Bacteria</taxon>
        <taxon>Bacillati</taxon>
        <taxon>Bacillota</taxon>
        <taxon>Bacilli</taxon>
        <taxon>Bacillales</taxon>
        <taxon>Paenibacillaceae</taxon>
        <taxon>Brevibacillus</taxon>
    </lineage>
</organism>
<reference evidence="2 3" key="1">
    <citation type="submission" date="2021-01" db="EMBL/GenBank/DDBJ databases">
        <title>Identification of strong promoters based on the transcriptome of Brevibacillus choshinensis.</title>
        <authorList>
            <person name="Yao D."/>
            <person name="Zhang K."/>
            <person name="Wu J."/>
        </authorList>
    </citation>
    <scope>NUCLEOTIDE SEQUENCE [LARGE SCALE GENOMIC DNA]</scope>
    <source>
        <strain evidence="2 3">HPD31-SP3</strain>
    </source>
</reference>
<accession>A0ABX7FTK7</accession>
<evidence type="ECO:0000313" key="2">
    <source>
        <dbReference type="EMBL" id="QRG69135.1"/>
    </source>
</evidence>
<dbReference type="SUPFAM" id="SSF55729">
    <property type="entry name" value="Acyl-CoA N-acyltransferases (Nat)"/>
    <property type="match status" value="1"/>
</dbReference>
<feature type="domain" description="N-acetyltransferase" evidence="1">
    <location>
        <begin position="1"/>
        <end position="119"/>
    </location>
</feature>
<keyword evidence="3" id="KW-1185">Reference proteome</keyword>
<dbReference type="PROSITE" id="PS51186">
    <property type="entry name" value="GNAT"/>
    <property type="match status" value="1"/>
</dbReference>
<dbReference type="Proteomes" id="UP000596248">
    <property type="component" value="Chromosome"/>
</dbReference>
<dbReference type="PANTHER" id="PTHR43415:SF3">
    <property type="entry name" value="GNAT-FAMILY ACETYLTRANSFERASE"/>
    <property type="match status" value="1"/>
</dbReference>
<evidence type="ECO:0000313" key="3">
    <source>
        <dbReference type="Proteomes" id="UP000596248"/>
    </source>
</evidence>
<gene>
    <name evidence="2" type="ORF">JNE38_08375</name>
</gene>
<dbReference type="Pfam" id="PF00583">
    <property type="entry name" value="Acetyltransf_1"/>
    <property type="match status" value="1"/>
</dbReference>
<dbReference type="EMBL" id="CP069127">
    <property type="protein sequence ID" value="QRG69135.1"/>
    <property type="molecule type" value="Genomic_DNA"/>
</dbReference>
<dbReference type="RefSeq" id="WP_203356132.1">
    <property type="nucleotide sequence ID" value="NZ_CP069127.1"/>
</dbReference>
<dbReference type="CDD" id="cd04301">
    <property type="entry name" value="NAT_SF"/>
    <property type="match status" value="1"/>
</dbReference>
<name>A0ABX7FTK7_BRECH</name>
<proteinExistence type="predicted"/>
<dbReference type="Gene3D" id="3.40.630.30">
    <property type="match status" value="1"/>
</dbReference>
<dbReference type="InterPro" id="IPR000182">
    <property type="entry name" value="GNAT_dom"/>
</dbReference>
<dbReference type="PANTHER" id="PTHR43415">
    <property type="entry name" value="SPERMIDINE N(1)-ACETYLTRANSFERASE"/>
    <property type="match status" value="1"/>
</dbReference>
<evidence type="ECO:0000259" key="1">
    <source>
        <dbReference type="PROSITE" id="PS51186"/>
    </source>
</evidence>
<dbReference type="InterPro" id="IPR016181">
    <property type="entry name" value="Acyl_CoA_acyltransferase"/>
</dbReference>